<dbReference type="GO" id="GO:0005788">
    <property type="term" value="C:endoplasmic reticulum lumen"/>
    <property type="evidence" value="ECO:0007669"/>
    <property type="project" value="UniProtKB-SubCell"/>
</dbReference>
<dbReference type="FunFam" id="3.40.30.10:FF:000201">
    <property type="entry name" value="Protein disulfide isomerase-like 1-5"/>
    <property type="match status" value="1"/>
</dbReference>
<protein>
    <recommendedName>
        <fullName evidence="4">protein disulfide-isomerase</fullName>
        <ecNumber evidence="4">5.3.4.1</ecNumber>
    </recommendedName>
</protein>
<dbReference type="GO" id="GO:0003756">
    <property type="term" value="F:protein disulfide isomerase activity"/>
    <property type="evidence" value="ECO:0007669"/>
    <property type="project" value="UniProtKB-EC"/>
</dbReference>
<evidence type="ECO:0000256" key="2">
    <source>
        <dbReference type="ARBA" id="ARBA00004319"/>
    </source>
</evidence>
<sequence>MSAAKNPIRSDPSSPTTNTIHLNQALTLCLSKTQFILETLHVLCSFRHIFKTLSLHSQHLTSLILSSLSFKISPPSLLFSSLAMRHPKLLLPLLLSLLLLTQTLAKSIPSLADDELEWTEEDDEEFESLLAIDDSEESKGGSTTSEPQLLRKAQKIVTDLNNDNARRVVEENELVMLLGYAPWDKKSAALMPRFAQAATELREMGSPVVMAKVDAERYPKVASLYMIKGYPTLLLFVNGTSVRYGGGITGDEILIWVRKKTGVPVTRLSSEDSAKQFLKKYKKYAIGFFENYEGPESEAFAKVAAANNETQFVATDKFEIAKLLFPQVSSNENFVGLVKPENDKFEKFEGKFEEGEILDFVEKNKFPLVSVLTEENSGWIYSSRIQIQVFVFEEQDYFEVDKPFIEDVARKFKTKVMFVYVDSTEEDLAKPFFSLYGTEPDDTLVTAFDNRNHSKHLMVKKLTKANLEEFCLALEQGIVPPYLKSEPVPKEKGLIEKVVSKNFEAAVLESPENVFLEVYAEQCVECGATTKVVEKAAKHFEGTSNLKFARIDASLNEHPKLETNNYPALFFYPAGDKSNPLKVSKKSSVEDVINFVNEKIGQGEETQADKKDEL</sequence>
<dbReference type="Gene3D" id="3.40.30.10">
    <property type="entry name" value="Glutaredoxin"/>
    <property type="match status" value="4"/>
</dbReference>
<dbReference type="CDD" id="cd02981">
    <property type="entry name" value="PDI_b_family"/>
    <property type="match status" value="1"/>
</dbReference>
<dbReference type="Pfam" id="PF00085">
    <property type="entry name" value="Thioredoxin"/>
    <property type="match status" value="2"/>
</dbReference>
<dbReference type="FunFam" id="3.40.30.10:FF:000042">
    <property type="entry name" value="protein disulfide-isomerase A2"/>
    <property type="match status" value="1"/>
</dbReference>
<dbReference type="PANTHER" id="PTHR18929">
    <property type="entry name" value="PROTEIN DISULFIDE ISOMERASE"/>
    <property type="match status" value="1"/>
</dbReference>
<dbReference type="SUPFAM" id="SSF52833">
    <property type="entry name" value="Thioredoxin-like"/>
    <property type="match status" value="4"/>
</dbReference>
<keyword evidence="13" id="KW-1185">Reference proteome</keyword>
<dbReference type="AlphaFoldDB" id="A0AAV8H1D2"/>
<keyword evidence="7" id="KW-0256">Endoplasmic reticulum</keyword>
<comment type="caution">
    <text evidence="12">The sequence shown here is derived from an EMBL/GenBank/DDBJ whole genome shotgun (WGS) entry which is preliminary data.</text>
</comment>
<keyword evidence="5" id="KW-0732">Signal</keyword>
<dbReference type="InterPro" id="IPR013766">
    <property type="entry name" value="Thioredoxin_domain"/>
</dbReference>
<comment type="catalytic activity">
    <reaction evidence="1">
        <text>Catalyzes the rearrangement of -S-S- bonds in proteins.</text>
        <dbReference type="EC" id="5.3.4.1"/>
    </reaction>
</comment>
<keyword evidence="8" id="KW-1015">Disulfide bond</keyword>
<keyword evidence="10" id="KW-0676">Redox-active center</keyword>
<name>A0AAV8H1D2_9POAL</name>
<dbReference type="EMBL" id="JAMFTS010000001">
    <property type="protein sequence ID" value="KAJ4808532.1"/>
    <property type="molecule type" value="Genomic_DNA"/>
</dbReference>
<evidence type="ECO:0000259" key="11">
    <source>
        <dbReference type="PROSITE" id="PS51352"/>
    </source>
</evidence>
<evidence type="ECO:0000256" key="4">
    <source>
        <dbReference type="ARBA" id="ARBA00012723"/>
    </source>
</evidence>
<evidence type="ECO:0000313" key="13">
    <source>
        <dbReference type="Proteomes" id="UP001140206"/>
    </source>
</evidence>
<evidence type="ECO:0000256" key="3">
    <source>
        <dbReference type="ARBA" id="ARBA00006347"/>
    </source>
</evidence>
<evidence type="ECO:0000256" key="9">
    <source>
        <dbReference type="ARBA" id="ARBA00023235"/>
    </source>
</evidence>
<evidence type="ECO:0000256" key="5">
    <source>
        <dbReference type="ARBA" id="ARBA00022729"/>
    </source>
</evidence>
<comment type="similarity">
    <text evidence="3">Belongs to the protein disulfide isomerase family.</text>
</comment>
<comment type="subcellular location">
    <subcellularLocation>
        <location evidence="2">Endoplasmic reticulum lumen</location>
    </subcellularLocation>
</comment>
<evidence type="ECO:0000256" key="6">
    <source>
        <dbReference type="ARBA" id="ARBA00022737"/>
    </source>
</evidence>
<evidence type="ECO:0000256" key="1">
    <source>
        <dbReference type="ARBA" id="ARBA00001182"/>
    </source>
</evidence>
<dbReference type="GO" id="GO:0034976">
    <property type="term" value="P:response to endoplasmic reticulum stress"/>
    <property type="evidence" value="ECO:0007669"/>
    <property type="project" value="TreeGrafter"/>
</dbReference>
<dbReference type="PROSITE" id="PS51352">
    <property type="entry name" value="THIOREDOXIN_2"/>
    <property type="match status" value="1"/>
</dbReference>
<keyword evidence="9" id="KW-0413">Isomerase</keyword>
<dbReference type="GO" id="GO:0006457">
    <property type="term" value="P:protein folding"/>
    <property type="evidence" value="ECO:0007669"/>
    <property type="project" value="TreeGrafter"/>
</dbReference>
<dbReference type="Proteomes" id="UP001140206">
    <property type="component" value="Chromosome 1"/>
</dbReference>
<dbReference type="InterPro" id="IPR036249">
    <property type="entry name" value="Thioredoxin-like_sf"/>
</dbReference>
<reference evidence="12" key="1">
    <citation type="submission" date="2022-08" db="EMBL/GenBank/DDBJ databases">
        <authorList>
            <person name="Marques A."/>
        </authorList>
    </citation>
    <scope>NUCLEOTIDE SEQUENCE</scope>
    <source>
        <strain evidence="12">RhyPub2mFocal</strain>
        <tissue evidence="12">Leaves</tissue>
    </source>
</reference>
<dbReference type="FunFam" id="3.40.30.10:FF:000204">
    <property type="entry name" value="Protein disulfide isomerase-like 1-6"/>
    <property type="match status" value="1"/>
</dbReference>
<accession>A0AAV8H1D2</accession>
<proteinExistence type="inferred from homology"/>
<evidence type="ECO:0000313" key="12">
    <source>
        <dbReference type="EMBL" id="KAJ4808532.1"/>
    </source>
</evidence>
<feature type="domain" description="Thioredoxin" evidence="11">
    <location>
        <begin position="97"/>
        <end position="262"/>
    </location>
</feature>
<keyword evidence="6" id="KW-0677">Repeat</keyword>
<evidence type="ECO:0000256" key="7">
    <source>
        <dbReference type="ARBA" id="ARBA00022824"/>
    </source>
</evidence>
<evidence type="ECO:0000256" key="8">
    <source>
        <dbReference type="ARBA" id="ARBA00023157"/>
    </source>
</evidence>
<gene>
    <name evidence="12" type="ORF">LUZ62_021098</name>
</gene>
<evidence type="ECO:0000256" key="10">
    <source>
        <dbReference type="ARBA" id="ARBA00023284"/>
    </source>
</evidence>
<dbReference type="PANTHER" id="PTHR18929:SF189">
    <property type="entry name" value="PROTEIN DISULFIDE ISOMERASE-LIKE 1-5-RELATED"/>
    <property type="match status" value="1"/>
</dbReference>
<dbReference type="CDD" id="cd02961">
    <property type="entry name" value="PDI_a_family"/>
    <property type="match status" value="1"/>
</dbReference>
<dbReference type="EC" id="5.3.4.1" evidence="4"/>
<dbReference type="Pfam" id="PF13848">
    <property type="entry name" value="Thioredoxin_6"/>
    <property type="match status" value="1"/>
</dbReference>
<organism evidence="12 13">
    <name type="scientific">Rhynchospora pubera</name>
    <dbReference type="NCBI Taxonomy" id="906938"/>
    <lineage>
        <taxon>Eukaryota</taxon>
        <taxon>Viridiplantae</taxon>
        <taxon>Streptophyta</taxon>
        <taxon>Embryophyta</taxon>
        <taxon>Tracheophyta</taxon>
        <taxon>Spermatophyta</taxon>
        <taxon>Magnoliopsida</taxon>
        <taxon>Liliopsida</taxon>
        <taxon>Poales</taxon>
        <taxon>Cyperaceae</taxon>
        <taxon>Cyperoideae</taxon>
        <taxon>Rhynchosporeae</taxon>
        <taxon>Rhynchospora</taxon>
    </lineage>
</organism>